<feature type="compositionally biased region" description="Polar residues" evidence="1">
    <location>
        <begin position="1836"/>
        <end position="1846"/>
    </location>
</feature>
<sequence length="1889" mass="212793">MDKLEIPTLNHHVGSTERVYVAHVNDLNDFYLYSELFRDSLGKLGQELYDEYSDSLTKPLKPDEMLNVGDYCACPSESEDWYRGLIRQIDSNGHASVFKLDYGDVQCVPIQFLRPLHERYFVLNRLAFHCSLANLIKPIDGWPLDIVEEFRSRLTTTFLFAKFVNYNEIRDISEVEIAEKNSKIPINKDFERYQSQRPTIRPTDKHLYKFIPMEKLELNQSYQIRILYYISPSHFYVYLKEKFNAHTSFQTDLQQAVHDLRTITPPAKDQMMAVQDNHAIWHRAIITDINLTSSRICVFFTDIGQYEYTSIHNIRPLPEEFQRKPAFAIPCRLFNVCPMNFNEQSIWTSDDPVHDEITRLLTNNVTCKICAKYDQICYDIEIDIPKAGDLGTFLCERNLVARTKMHPSERSAFTSDRNPRATYIQNQLASGGLKFARSALQQNEQSRSAFGNNPNTMAQQSQMRSFDPTSGTITVSSTSNRSRNNNAQAHVATMAPQNGIYTILQVHSAVEFYGLSQNRDKEFQNFSDHLQKHYNHSGNDETVNVKPASEGELFVIQQDEKYHRVILKRFEHGSRVSVKLIDRGDEIIVDRSELLAPEKGYSSVPPFAVPLRLNGYDERQNSTHVTRNLKKLILNQHVHVQLTGQVTSDCYDAYVDLPDGQSVYDKLLSSDKIVTSPNANTKGNVDPTQHTLFGSRVFNNSNTRFPSTGGPTLSGERPNMGQRSDVLHPPPKLLTGAVRPGVGRFGGDNQASSAPTSSNEPMSRFSNAGTRLPQGSFTVESSGSKNTWNNDSNVRSTFNNNSNQQSFNRQSSGSSQFGNNQRQDASKTFPNNNQNRFREQQSSAFDQKRSSGSFQTYDNNEKQMSGGGFSQRNEGNTPRGGFSNRGGNGFADRRGHSGFSSRNLDRNSDHNNNESGSHFSGGFNRGGRERGRGGAFNRGDRDSHNENSTFRSQGFNNNRGDRNDGVFQNQRGGLNNRDGRGQRGGGFGSGPGSRGAGGRGGYRERDNSDLQLNSENRSLSSTNHSWSTMRSASANFEAGDCFTDAEVPQGTFKFVISHIESPNDFFIQLMSKADELSRLTGTLQTEFKQSPEASLSSFKVGQACLARSTDECWYRAIVLSTGVTSLKVRFIDFGDPSNVDSNSIRQLAKKYCTTTPYAYRCTFKNTQGVKTTSIESIIQNCIEKEYSGKIEGKTADGKYLLESDDFRKLLLDINAIKLKTEVTLKRVPCAIVHIEKEQQRFYIQDDAKTAEEIAELVEQENETAPILSFDEVKELTSDAVVLANFDDEPYRAIIASNASENDVNVCFIDFGNVSSCPKDSLKRCSESLSKYPPQSKECHLYGIPVEKVNDAFEYLKEMSDSDGIEYAVINQQDKVHNVILYNKNTCINEKFGYDPQVEISEKPSTTEVEEQKQIPVKAEIPTIENIVPTDENTSDVLKPAITDESETGVEETSSKYRQGILTHIEEDKPFVYIQLLPESDDIINKITELIETITDADQHESSYEIGSYVIAKFSVDGNFYRARIESHSATFDSYNVYFLDYGNIDENVPTAHLYPYSDELKQIEPQAHGYTLAGITTDTWNDVVQALLAEQLNEPIDFYIVDENACTIHVKIENEDSIYNRSVSAEQVEAVTIEPGATFIAKICATDQDYFYIHVIPNGNLHVCELEEQLPLCEKTRQDQWSIGNLCIVSTEENKFYRGEILSMTDASYDVKCIDYGNVLLNVTSEQLYVLPDEGIYRQSPLANQCRLHGIDDVNERKAIEEVIQHIQETEDVTIIVQSKTDDQCLLVILVRENKDVVNSQYLTNEGDDTKEEPDNIEEDEQVLLTSSDLVPTITDVQPENANEQSTSDEKVLEIASEVPSNNQEITAATENTPSDPAKNETDPPKSSD</sequence>
<reference evidence="3" key="1">
    <citation type="submission" date="2021-02" db="EMBL/GenBank/DDBJ databases">
        <authorList>
            <person name="Nowell W R."/>
        </authorList>
    </citation>
    <scope>NUCLEOTIDE SEQUENCE</scope>
</reference>
<feature type="domain" description="Tudor" evidence="2">
    <location>
        <begin position="1502"/>
        <end position="1562"/>
    </location>
</feature>
<dbReference type="Proteomes" id="UP000663828">
    <property type="component" value="Unassembled WGS sequence"/>
</dbReference>
<feature type="compositionally biased region" description="Gly residues" evidence="1">
    <location>
        <begin position="982"/>
        <end position="1000"/>
    </location>
</feature>
<dbReference type="PROSITE" id="PS50304">
    <property type="entry name" value="TUDOR"/>
    <property type="match status" value="5"/>
</dbReference>
<feature type="compositionally biased region" description="Polar residues" evidence="1">
    <location>
        <begin position="442"/>
        <end position="475"/>
    </location>
</feature>
<keyword evidence="5" id="KW-1185">Reference proteome</keyword>
<dbReference type="PANTHER" id="PTHR22948:SF72">
    <property type="entry name" value="TUDOR DOMAIN-CONTAINING PROTEIN"/>
    <property type="match status" value="1"/>
</dbReference>
<feature type="compositionally biased region" description="Polar residues" evidence="1">
    <location>
        <begin position="1009"/>
        <end position="1024"/>
    </location>
</feature>
<evidence type="ECO:0000313" key="5">
    <source>
        <dbReference type="Proteomes" id="UP000663828"/>
    </source>
</evidence>
<feature type="region of interest" description="Disordered" evidence="1">
    <location>
        <begin position="442"/>
        <end position="485"/>
    </location>
</feature>
<feature type="domain" description="Tudor" evidence="2">
    <location>
        <begin position="1680"/>
        <end position="1737"/>
    </location>
</feature>
<dbReference type="OrthoDB" id="9989103at2759"/>
<dbReference type="EMBL" id="CAJNOR010003769">
    <property type="protein sequence ID" value="CAF1445983.1"/>
    <property type="molecule type" value="Genomic_DNA"/>
</dbReference>
<dbReference type="EMBL" id="CAJNOJ010000400">
    <property type="protein sequence ID" value="CAF1434332.1"/>
    <property type="molecule type" value="Genomic_DNA"/>
</dbReference>
<evidence type="ECO:0000313" key="4">
    <source>
        <dbReference type="EMBL" id="CAF1445983.1"/>
    </source>
</evidence>
<organism evidence="3 6">
    <name type="scientific">Adineta ricciae</name>
    <name type="common">Rotifer</name>
    <dbReference type="NCBI Taxonomy" id="249248"/>
    <lineage>
        <taxon>Eukaryota</taxon>
        <taxon>Metazoa</taxon>
        <taxon>Spiralia</taxon>
        <taxon>Gnathifera</taxon>
        <taxon>Rotifera</taxon>
        <taxon>Eurotatoria</taxon>
        <taxon>Bdelloidea</taxon>
        <taxon>Adinetida</taxon>
        <taxon>Adinetidae</taxon>
        <taxon>Adineta</taxon>
    </lineage>
</organism>
<dbReference type="PANTHER" id="PTHR22948">
    <property type="entry name" value="TUDOR DOMAIN CONTAINING PROTEIN"/>
    <property type="match status" value="1"/>
</dbReference>
<dbReference type="SMART" id="SM00333">
    <property type="entry name" value="TUDOR"/>
    <property type="match status" value="7"/>
</dbReference>
<dbReference type="Gene3D" id="2.30.30.140">
    <property type="match status" value="7"/>
</dbReference>
<evidence type="ECO:0000313" key="3">
    <source>
        <dbReference type="EMBL" id="CAF1434332.1"/>
    </source>
</evidence>
<evidence type="ECO:0000313" key="6">
    <source>
        <dbReference type="Proteomes" id="UP000663852"/>
    </source>
</evidence>
<feature type="compositionally biased region" description="Low complexity" evidence="1">
    <location>
        <begin position="799"/>
        <end position="823"/>
    </location>
</feature>
<feature type="compositionally biased region" description="Basic and acidic residues" evidence="1">
    <location>
        <begin position="926"/>
        <end position="945"/>
    </location>
</feature>
<dbReference type="Proteomes" id="UP000663852">
    <property type="component" value="Unassembled WGS sequence"/>
</dbReference>
<evidence type="ECO:0000256" key="1">
    <source>
        <dbReference type="SAM" id="MobiDB-lite"/>
    </source>
</evidence>
<dbReference type="InterPro" id="IPR050621">
    <property type="entry name" value="Tudor_domain_containing"/>
</dbReference>
<feature type="compositionally biased region" description="Polar residues" evidence="1">
    <location>
        <begin position="826"/>
        <end position="858"/>
    </location>
</feature>
<accession>A0A815NK91</accession>
<feature type="compositionally biased region" description="Polar residues" evidence="1">
    <location>
        <begin position="749"/>
        <end position="798"/>
    </location>
</feature>
<feature type="domain" description="Tudor" evidence="2">
    <location>
        <begin position="65"/>
        <end position="123"/>
    </location>
</feature>
<gene>
    <name evidence="3" type="ORF">EDS130_LOCUS38420</name>
    <name evidence="4" type="ORF">XAT740_LOCUS36592</name>
</gene>
<feature type="compositionally biased region" description="Polar residues" evidence="1">
    <location>
        <begin position="697"/>
        <end position="711"/>
    </location>
</feature>
<name>A0A815NK91_ADIRI</name>
<dbReference type="Pfam" id="PF00567">
    <property type="entry name" value="TUDOR"/>
    <property type="match status" value="7"/>
</dbReference>
<comment type="caution">
    <text evidence="3">The sequence shown here is derived from an EMBL/GenBank/DDBJ whole genome shotgun (WGS) entry which is preliminary data.</text>
</comment>
<proteinExistence type="predicted"/>
<dbReference type="InterPro" id="IPR002999">
    <property type="entry name" value="Tudor"/>
</dbReference>
<feature type="compositionally biased region" description="Polar residues" evidence="1">
    <location>
        <begin position="946"/>
        <end position="955"/>
    </location>
</feature>
<feature type="compositionally biased region" description="Polar residues" evidence="1">
    <location>
        <begin position="1859"/>
        <end position="1875"/>
    </location>
</feature>
<feature type="domain" description="Tudor" evidence="2">
    <location>
        <begin position="1097"/>
        <end position="1154"/>
    </location>
</feature>
<feature type="domain" description="Tudor" evidence="2">
    <location>
        <begin position="264"/>
        <end position="324"/>
    </location>
</feature>
<feature type="compositionally biased region" description="Basic and acidic residues" evidence="1">
    <location>
        <begin position="1878"/>
        <end position="1889"/>
    </location>
</feature>
<dbReference type="Gene3D" id="2.40.50.90">
    <property type="match status" value="2"/>
</dbReference>
<protein>
    <recommendedName>
        <fullName evidence="2">Tudor domain-containing protein</fullName>
    </recommendedName>
</protein>
<dbReference type="InterPro" id="IPR035437">
    <property type="entry name" value="SNase_OB-fold_sf"/>
</dbReference>
<evidence type="ECO:0000259" key="2">
    <source>
        <dbReference type="PROSITE" id="PS50304"/>
    </source>
</evidence>
<feature type="region of interest" description="Disordered" evidence="1">
    <location>
        <begin position="1836"/>
        <end position="1889"/>
    </location>
</feature>
<dbReference type="SUPFAM" id="SSF63748">
    <property type="entry name" value="Tudor/PWWP/MBT"/>
    <property type="match status" value="7"/>
</dbReference>
<feature type="compositionally biased region" description="Low complexity" evidence="1">
    <location>
        <begin position="476"/>
        <end position="485"/>
    </location>
</feature>
<feature type="region of interest" description="Disordered" evidence="1">
    <location>
        <begin position="697"/>
        <end position="1024"/>
    </location>
</feature>
<feature type="compositionally biased region" description="Basic and acidic residues" evidence="1">
    <location>
        <begin position="903"/>
        <end position="912"/>
    </location>
</feature>